<proteinExistence type="predicted"/>
<gene>
    <name evidence="1" type="ORF">BO88DRAFT_400926</name>
</gene>
<dbReference type="RefSeq" id="XP_025567081.1">
    <property type="nucleotide sequence ID" value="XM_025705712.1"/>
</dbReference>
<dbReference type="AlphaFoldDB" id="A0A319BKQ5"/>
<accession>A0A319BKQ5</accession>
<name>A0A319BKQ5_ASPVC</name>
<sequence length="83" mass="9578">MRETRQKYVTALQQVKSLTLTSYLVLDNVVVDNSCRRINTRQTSLTNKTKSLLSKNLSARYMIVRDENRISSRAEQTDPVTTK</sequence>
<protein>
    <submittedName>
        <fullName evidence="1">Uncharacterized protein</fullName>
    </submittedName>
</protein>
<dbReference type="GeneID" id="37210304"/>
<keyword evidence="2" id="KW-1185">Reference proteome</keyword>
<evidence type="ECO:0000313" key="1">
    <source>
        <dbReference type="EMBL" id="PYH73287.1"/>
    </source>
</evidence>
<dbReference type="EMBL" id="KZ821615">
    <property type="protein sequence ID" value="PYH73287.1"/>
    <property type="molecule type" value="Genomic_DNA"/>
</dbReference>
<reference evidence="1" key="1">
    <citation type="submission" date="2016-12" db="EMBL/GenBank/DDBJ databases">
        <title>The genomes of Aspergillus section Nigri reveals drivers in fungal speciation.</title>
        <authorList>
            <consortium name="DOE Joint Genome Institute"/>
            <person name="Vesth T.C."/>
            <person name="Nybo J."/>
            <person name="Theobald S."/>
            <person name="Brandl J."/>
            <person name="Frisvad J.C."/>
            <person name="Nielsen K.F."/>
            <person name="Lyhne E.K."/>
            <person name="Kogle M.E."/>
            <person name="Kuo A."/>
            <person name="Riley R."/>
            <person name="Clum A."/>
            <person name="Nolan M."/>
            <person name="Lipzen A."/>
            <person name="Salamov A."/>
            <person name="Henrissat B."/>
            <person name="Wiebenga A."/>
            <person name="De Vries R.P."/>
            <person name="Grigoriev I.V."/>
            <person name="Mortensen U.H."/>
            <person name="Andersen M.R."/>
            <person name="Baker S.E."/>
        </authorList>
    </citation>
    <scope>NUCLEOTIDE SEQUENCE [LARGE SCALE GENOMIC DNA]</scope>
    <source>
        <strain evidence="1">CBS 113365</strain>
    </source>
</reference>
<organism evidence="1 2">
    <name type="scientific">Aspergillus vadensis (strain CBS 113365 / IMI 142717 / IBT 24658)</name>
    <dbReference type="NCBI Taxonomy" id="1448311"/>
    <lineage>
        <taxon>Eukaryota</taxon>
        <taxon>Fungi</taxon>
        <taxon>Dikarya</taxon>
        <taxon>Ascomycota</taxon>
        <taxon>Pezizomycotina</taxon>
        <taxon>Eurotiomycetes</taxon>
        <taxon>Eurotiomycetidae</taxon>
        <taxon>Eurotiales</taxon>
        <taxon>Aspergillaceae</taxon>
        <taxon>Aspergillus</taxon>
        <taxon>Aspergillus subgen. Circumdati</taxon>
    </lineage>
</organism>
<evidence type="ECO:0000313" key="2">
    <source>
        <dbReference type="Proteomes" id="UP000248405"/>
    </source>
</evidence>
<dbReference type="Proteomes" id="UP000248405">
    <property type="component" value="Unassembled WGS sequence"/>
</dbReference>